<comment type="similarity">
    <text evidence="2">Belongs to the virb1 family.</text>
</comment>
<dbReference type="CDD" id="cd00254">
    <property type="entry name" value="LT-like"/>
    <property type="match status" value="1"/>
</dbReference>
<protein>
    <submittedName>
        <fullName evidence="5">Lytic transglycosylase domain-containing protein</fullName>
    </submittedName>
</protein>
<name>A0A8J7MAM2_9RHOB</name>
<dbReference type="Gene3D" id="1.10.530.10">
    <property type="match status" value="1"/>
</dbReference>
<dbReference type="Proteomes" id="UP000655420">
    <property type="component" value="Unassembled WGS sequence"/>
</dbReference>
<dbReference type="EMBL" id="JAEHHL010000010">
    <property type="protein sequence ID" value="MBK0400788.1"/>
    <property type="molecule type" value="Genomic_DNA"/>
</dbReference>
<dbReference type="PANTHER" id="PTHR37423:SF2">
    <property type="entry name" value="MEMBRANE-BOUND LYTIC MUREIN TRANSGLYCOSYLASE C"/>
    <property type="match status" value="1"/>
</dbReference>
<comment type="similarity">
    <text evidence="1">Belongs to the transglycosylase Slt family.</text>
</comment>
<accession>A0A8J7MAM2</accession>
<gene>
    <name evidence="5" type="ORF">H0I76_16430</name>
</gene>
<dbReference type="AlphaFoldDB" id="A0A8J7MAM2"/>
<dbReference type="SUPFAM" id="SSF53955">
    <property type="entry name" value="Lysozyme-like"/>
    <property type="match status" value="1"/>
</dbReference>
<evidence type="ECO:0000256" key="2">
    <source>
        <dbReference type="ARBA" id="ARBA00009387"/>
    </source>
</evidence>
<feature type="region of interest" description="Disordered" evidence="3">
    <location>
        <begin position="19"/>
        <end position="38"/>
    </location>
</feature>
<dbReference type="InterPro" id="IPR008258">
    <property type="entry name" value="Transglycosylase_SLT_dom_1"/>
</dbReference>
<evidence type="ECO:0000256" key="1">
    <source>
        <dbReference type="ARBA" id="ARBA00007734"/>
    </source>
</evidence>
<comment type="caution">
    <text evidence="5">The sequence shown here is derived from an EMBL/GenBank/DDBJ whole genome shotgun (WGS) entry which is preliminary data.</text>
</comment>
<dbReference type="RefSeq" id="WP_200612281.1">
    <property type="nucleotide sequence ID" value="NZ_JAEHHL010000010.1"/>
</dbReference>
<dbReference type="Pfam" id="PF01464">
    <property type="entry name" value="SLT"/>
    <property type="match status" value="1"/>
</dbReference>
<dbReference type="InterPro" id="IPR023346">
    <property type="entry name" value="Lysozyme-like_dom_sf"/>
</dbReference>
<dbReference type="PANTHER" id="PTHR37423">
    <property type="entry name" value="SOLUBLE LYTIC MUREIN TRANSGLYCOSYLASE-RELATED"/>
    <property type="match status" value="1"/>
</dbReference>
<reference evidence="5" key="1">
    <citation type="submission" date="2020-12" db="EMBL/GenBank/DDBJ databases">
        <title>Bacterial taxonomy.</title>
        <authorList>
            <person name="Pan X."/>
        </authorList>
    </citation>
    <scope>NUCLEOTIDE SEQUENCE</scope>
    <source>
        <strain evidence="5">M0105</strain>
    </source>
</reference>
<evidence type="ECO:0000256" key="3">
    <source>
        <dbReference type="SAM" id="MobiDB-lite"/>
    </source>
</evidence>
<organism evidence="5 6">
    <name type="scientific">Thermohalobaculum xanthum</name>
    <dbReference type="NCBI Taxonomy" id="2753746"/>
    <lineage>
        <taxon>Bacteria</taxon>
        <taxon>Pseudomonadati</taxon>
        <taxon>Pseudomonadota</taxon>
        <taxon>Alphaproteobacteria</taxon>
        <taxon>Rhodobacterales</taxon>
        <taxon>Paracoccaceae</taxon>
        <taxon>Thermohalobaculum</taxon>
    </lineage>
</organism>
<evidence type="ECO:0000313" key="5">
    <source>
        <dbReference type="EMBL" id="MBK0400788.1"/>
    </source>
</evidence>
<evidence type="ECO:0000259" key="4">
    <source>
        <dbReference type="Pfam" id="PF01464"/>
    </source>
</evidence>
<proteinExistence type="inferred from homology"/>
<keyword evidence="6" id="KW-1185">Reference proteome</keyword>
<sequence>MTIIGLPKPGEKRIVLHPPTAKSRDKPASVARRPGPSELDWFWSRHSPDASASTPARWDAALSSLRERRGQGGGFVSARLMREVIASHGNIISGAAERNGISSALIAAVIAVESAGREKAVSHKGAQGLMQLIPATARRFGVSNSFDPAQNIGGGAAYLRWLLDRFGDDVLLALAGYNAGEGAVEKHGGVPPYRETRDYVVKVIDALVAAEGMCALAPAGPREPCAFVQASR</sequence>
<feature type="domain" description="Transglycosylase SLT" evidence="4">
    <location>
        <begin position="92"/>
        <end position="189"/>
    </location>
</feature>
<evidence type="ECO:0000313" key="6">
    <source>
        <dbReference type="Proteomes" id="UP000655420"/>
    </source>
</evidence>